<dbReference type="RefSeq" id="WP_106335153.1">
    <property type="nucleotide sequence ID" value="NZ_PVZS01000002.1"/>
</dbReference>
<gene>
    <name evidence="2" type="ORF">SLNSH_02985</name>
</gene>
<feature type="transmembrane region" description="Helical" evidence="1">
    <location>
        <begin position="35"/>
        <end position="55"/>
    </location>
</feature>
<dbReference type="SUPFAM" id="SSF81442">
    <property type="entry name" value="Cytochrome c oxidase subunit I-like"/>
    <property type="match status" value="1"/>
</dbReference>
<comment type="caution">
    <text evidence="2">The sequence shown here is derived from an EMBL/GenBank/DDBJ whole genome shotgun (WGS) entry which is preliminary data.</text>
</comment>
<keyword evidence="3" id="KW-1185">Reference proteome</keyword>
<feature type="transmembrane region" description="Helical" evidence="1">
    <location>
        <begin position="7"/>
        <end position="29"/>
    </location>
</feature>
<proteinExistence type="predicted"/>
<evidence type="ECO:0000256" key="1">
    <source>
        <dbReference type="SAM" id="Phobius"/>
    </source>
</evidence>
<sequence>MAKIDTLFISFALLYAIVGVGLGIGMGVAQNFAYAHLHAHINLLGWATMALYGLVHRSWPELRRSKLATVQFWLAMTGLPVFLVGLPFAQFYEKPAGAIIGSLMVFSGIICFFVLFARHAWSRAALPTGDMAARVQPRGA</sequence>
<evidence type="ECO:0000313" key="2">
    <source>
        <dbReference type="EMBL" id="PSC06775.1"/>
    </source>
</evidence>
<evidence type="ECO:0000313" key="3">
    <source>
        <dbReference type="Proteomes" id="UP000239772"/>
    </source>
</evidence>
<accession>A0A2T1HYT2</accession>
<dbReference type="AlphaFoldDB" id="A0A2T1HYT2"/>
<keyword evidence="1" id="KW-0472">Membrane</keyword>
<keyword evidence="1" id="KW-0812">Transmembrane</keyword>
<dbReference type="InterPro" id="IPR036927">
    <property type="entry name" value="Cyt_c_oxase-like_su1_sf"/>
</dbReference>
<name>A0A2T1HYT2_9HYPH</name>
<feature type="transmembrane region" description="Helical" evidence="1">
    <location>
        <begin position="95"/>
        <end position="117"/>
    </location>
</feature>
<feature type="transmembrane region" description="Helical" evidence="1">
    <location>
        <begin position="67"/>
        <end position="89"/>
    </location>
</feature>
<organism evidence="2 3">
    <name type="scientific">Alsobacter soli</name>
    <dbReference type="NCBI Taxonomy" id="2109933"/>
    <lineage>
        <taxon>Bacteria</taxon>
        <taxon>Pseudomonadati</taxon>
        <taxon>Pseudomonadota</taxon>
        <taxon>Alphaproteobacteria</taxon>
        <taxon>Hyphomicrobiales</taxon>
        <taxon>Alsobacteraceae</taxon>
        <taxon>Alsobacter</taxon>
    </lineage>
</organism>
<protein>
    <submittedName>
        <fullName evidence="2">Cytochrome-c oxidase</fullName>
    </submittedName>
</protein>
<dbReference type="Proteomes" id="UP000239772">
    <property type="component" value="Unassembled WGS sequence"/>
</dbReference>
<dbReference type="EMBL" id="PVZS01000002">
    <property type="protein sequence ID" value="PSC06775.1"/>
    <property type="molecule type" value="Genomic_DNA"/>
</dbReference>
<dbReference type="Gene3D" id="1.20.210.10">
    <property type="entry name" value="Cytochrome c oxidase-like, subunit I domain"/>
    <property type="match status" value="1"/>
</dbReference>
<reference evidence="3" key="1">
    <citation type="submission" date="2018-03" db="EMBL/GenBank/DDBJ databases">
        <authorList>
            <person name="Sun L."/>
            <person name="Liu H."/>
            <person name="Chen W."/>
            <person name="Huang K."/>
            <person name="Liu W."/>
            <person name="Gao X."/>
        </authorList>
    </citation>
    <scope>NUCLEOTIDE SEQUENCE [LARGE SCALE GENOMIC DNA]</scope>
    <source>
        <strain evidence="3">SH9</strain>
    </source>
</reference>
<keyword evidence="1" id="KW-1133">Transmembrane helix</keyword>
<dbReference type="OrthoDB" id="9808748at2"/>